<dbReference type="GO" id="GO:0005634">
    <property type="term" value="C:nucleus"/>
    <property type="evidence" value="ECO:0007669"/>
    <property type="project" value="TreeGrafter"/>
</dbReference>
<evidence type="ECO:0000256" key="5">
    <source>
        <dbReference type="PROSITE-ProRule" id="PRU00042"/>
    </source>
</evidence>
<keyword evidence="3 5" id="KW-0863">Zinc-finger</keyword>
<feature type="compositionally biased region" description="Basic and acidic residues" evidence="6">
    <location>
        <begin position="177"/>
        <end position="187"/>
    </location>
</feature>
<accession>A0A7L4N7G5</accession>
<dbReference type="PROSITE" id="PS00028">
    <property type="entry name" value="ZINC_FINGER_C2H2_1"/>
    <property type="match status" value="2"/>
</dbReference>
<dbReference type="Gene3D" id="3.30.160.60">
    <property type="entry name" value="Classic Zinc Finger"/>
    <property type="match status" value="1"/>
</dbReference>
<reference evidence="8 9" key="1">
    <citation type="submission" date="2020-02" db="EMBL/GenBank/DDBJ databases">
        <title>Bird 10,000 Genomes (B10K) Project - Family phase.</title>
        <authorList>
            <person name="Zhang G."/>
        </authorList>
    </citation>
    <scope>NUCLEOTIDE SEQUENCE [LARGE SCALE GENOMIC DNA]</scope>
    <source>
        <strain evidence="8">B10K-DU-013-51</strain>
        <tissue evidence="8">Mixed tissue sample</tissue>
    </source>
</reference>
<evidence type="ECO:0000313" key="9">
    <source>
        <dbReference type="Proteomes" id="UP000586704"/>
    </source>
</evidence>
<comment type="caution">
    <text evidence="8">The sequence shown here is derived from an EMBL/GenBank/DDBJ whole genome shotgun (WGS) entry which is preliminary data.</text>
</comment>
<keyword evidence="1" id="KW-0479">Metal-binding</keyword>
<keyword evidence="4" id="KW-0862">Zinc</keyword>
<dbReference type="OrthoDB" id="8922241at2759"/>
<dbReference type="GO" id="GO:0000977">
    <property type="term" value="F:RNA polymerase II transcription regulatory region sequence-specific DNA binding"/>
    <property type="evidence" value="ECO:0007669"/>
    <property type="project" value="TreeGrafter"/>
</dbReference>
<keyword evidence="2" id="KW-0677">Repeat</keyword>
<dbReference type="EMBL" id="VYZU01038956">
    <property type="protein sequence ID" value="NXY85442.1"/>
    <property type="molecule type" value="Genomic_DNA"/>
</dbReference>
<dbReference type="SMART" id="SM00355">
    <property type="entry name" value="ZnF_C2H2"/>
    <property type="match status" value="3"/>
</dbReference>
<feature type="non-terminal residue" evidence="8">
    <location>
        <position position="242"/>
    </location>
</feature>
<dbReference type="GO" id="GO:0000981">
    <property type="term" value="F:DNA-binding transcription factor activity, RNA polymerase II-specific"/>
    <property type="evidence" value="ECO:0007669"/>
    <property type="project" value="TreeGrafter"/>
</dbReference>
<evidence type="ECO:0000313" key="8">
    <source>
        <dbReference type="EMBL" id="NXY85442.1"/>
    </source>
</evidence>
<proteinExistence type="predicted"/>
<evidence type="ECO:0000256" key="1">
    <source>
        <dbReference type="ARBA" id="ARBA00022723"/>
    </source>
</evidence>
<name>A0A7L4N7G5_9AVES</name>
<feature type="non-terminal residue" evidence="8">
    <location>
        <position position="1"/>
    </location>
</feature>
<dbReference type="InterPro" id="IPR036236">
    <property type="entry name" value="Znf_C2H2_sf"/>
</dbReference>
<sequence length="242" mass="26399">MSCPEETVVLLEHRYVCSECNHLSACLESALEHQQLHLGASQQHQYQLGASQYQLLAEYQENQYQCLECGQLLVSPGQLLEHQELHIKLLGQDHEATAASPLPTASGAAPAGLSGVSSGVSSGIHYECVECRALFTNQELWLSHRQNHRRPPGGGQQQQQQQQQRPREQPEPPSRVQLEHSYLKQDGDGGAPGVDPQGGPQGGPVATPGDAPGPGDTVQLLLYECGDCFQLFPTPKDFLEHQ</sequence>
<dbReference type="PANTHER" id="PTHR24379:SF133">
    <property type="entry name" value="ZFP617 PROTEIN-RELATED"/>
    <property type="match status" value="1"/>
</dbReference>
<dbReference type="Proteomes" id="UP000586704">
    <property type="component" value="Unassembled WGS sequence"/>
</dbReference>
<feature type="region of interest" description="Disordered" evidence="6">
    <location>
        <begin position="146"/>
        <end position="218"/>
    </location>
</feature>
<dbReference type="GO" id="GO:0008270">
    <property type="term" value="F:zinc ion binding"/>
    <property type="evidence" value="ECO:0007669"/>
    <property type="project" value="UniProtKB-KW"/>
</dbReference>
<gene>
    <name evidence="8" type="primary">Znf574_0</name>
    <name evidence="8" type="ORF">CEYCYA_R12674</name>
</gene>
<feature type="compositionally biased region" description="Low complexity" evidence="6">
    <location>
        <begin position="193"/>
        <end position="209"/>
    </location>
</feature>
<dbReference type="AlphaFoldDB" id="A0A7L4N7G5"/>
<dbReference type="InterPro" id="IPR013087">
    <property type="entry name" value="Znf_C2H2_type"/>
</dbReference>
<protein>
    <submittedName>
        <fullName evidence="8">ZN574 protein</fullName>
    </submittedName>
</protein>
<evidence type="ECO:0000256" key="6">
    <source>
        <dbReference type="SAM" id="MobiDB-lite"/>
    </source>
</evidence>
<dbReference type="PROSITE" id="PS50157">
    <property type="entry name" value="ZINC_FINGER_C2H2_2"/>
    <property type="match status" value="1"/>
</dbReference>
<feature type="domain" description="C2H2-type" evidence="7">
    <location>
        <begin position="64"/>
        <end position="86"/>
    </location>
</feature>
<evidence type="ECO:0000256" key="3">
    <source>
        <dbReference type="ARBA" id="ARBA00022771"/>
    </source>
</evidence>
<evidence type="ECO:0000256" key="4">
    <source>
        <dbReference type="ARBA" id="ARBA00022833"/>
    </source>
</evidence>
<dbReference type="SUPFAM" id="SSF57667">
    <property type="entry name" value="beta-beta-alpha zinc fingers"/>
    <property type="match status" value="1"/>
</dbReference>
<keyword evidence="9" id="KW-1185">Reference proteome</keyword>
<evidence type="ECO:0000256" key="2">
    <source>
        <dbReference type="ARBA" id="ARBA00022737"/>
    </source>
</evidence>
<evidence type="ECO:0000259" key="7">
    <source>
        <dbReference type="PROSITE" id="PS50157"/>
    </source>
</evidence>
<organism evidence="8 9">
    <name type="scientific">Ceyx cyanopectus</name>
    <name type="common">Indigo-banded kingfisher</name>
    <dbReference type="NCBI Taxonomy" id="390723"/>
    <lineage>
        <taxon>Eukaryota</taxon>
        <taxon>Metazoa</taxon>
        <taxon>Chordata</taxon>
        <taxon>Craniata</taxon>
        <taxon>Vertebrata</taxon>
        <taxon>Euteleostomi</taxon>
        <taxon>Archelosauria</taxon>
        <taxon>Archosauria</taxon>
        <taxon>Dinosauria</taxon>
        <taxon>Saurischia</taxon>
        <taxon>Theropoda</taxon>
        <taxon>Coelurosauria</taxon>
        <taxon>Aves</taxon>
        <taxon>Neognathae</taxon>
        <taxon>Neoaves</taxon>
        <taxon>Telluraves</taxon>
        <taxon>Coraciimorphae</taxon>
        <taxon>Coraciiformes</taxon>
        <taxon>Alcedinidae</taxon>
        <taxon>Ceyx</taxon>
    </lineage>
</organism>
<dbReference type="PANTHER" id="PTHR24379">
    <property type="entry name" value="KRAB AND ZINC FINGER DOMAIN-CONTAINING"/>
    <property type="match status" value="1"/>
</dbReference>